<dbReference type="GO" id="GO:0046933">
    <property type="term" value="F:proton-transporting ATP synthase activity, rotational mechanism"/>
    <property type="evidence" value="ECO:0007669"/>
    <property type="project" value="UniProtKB-UniRule"/>
</dbReference>
<keyword evidence="7 8" id="KW-0066">ATP synthesis</keyword>
<dbReference type="PANTHER" id="PTHR11910">
    <property type="entry name" value="ATP SYNTHASE DELTA CHAIN"/>
    <property type="match status" value="1"/>
</dbReference>
<gene>
    <name evidence="9" type="primary">atpH_1</name>
    <name evidence="8" type="synonym">atpH</name>
    <name evidence="9" type="ORF">DSM104443_04298</name>
</gene>
<organism evidence="9 10">
    <name type="scientific">Usitatibacter rugosus</name>
    <dbReference type="NCBI Taxonomy" id="2732067"/>
    <lineage>
        <taxon>Bacteria</taxon>
        <taxon>Pseudomonadati</taxon>
        <taxon>Pseudomonadota</taxon>
        <taxon>Betaproteobacteria</taxon>
        <taxon>Nitrosomonadales</taxon>
        <taxon>Usitatibacteraceae</taxon>
        <taxon>Usitatibacter</taxon>
    </lineage>
</organism>
<keyword evidence="4 8" id="KW-0406">Ion transport</keyword>
<dbReference type="RefSeq" id="WP_171096067.1">
    <property type="nucleotide sequence ID" value="NZ_CP053069.1"/>
</dbReference>
<keyword evidence="8" id="KW-1003">Cell membrane</keyword>
<keyword evidence="3 8" id="KW-0375">Hydrogen ion transport</keyword>
<dbReference type="KEGG" id="uru:DSM104443_04298"/>
<evidence type="ECO:0000256" key="5">
    <source>
        <dbReference type="ARBA" id="ARBA00023136"/>
    </source>
</evidence>
<dbReference type="Gene3D" id="1.10.520.20">
    <property type="entry name" value="N-terminal domain of the delta subunit of the F1F0-ATP synthase"/>
    <property type="match status" value="1"/>
</dbReference>
<evidence type="ECO:0000256" key="7">
    <source>
        <dbReference type="ARBA" id="ARBA00023310"/>
    </source>
</evidence>
<dbReference type="GO" id="GO:0045259">
    <property type="term" value="C:proton-transporting ATP synthase complex"/>
    <property type="evidence" value="ECO:0007669"/>
    <property type="project" value="UniProtKB-KW"/>
</dbReference>
<dbReference type="SUPFAM" id="SSF47928">
    <property type="entry name" value="N-terminal domain of the delta subunit of the F1F0-ATP synthase"/>
    <property type="match status" value="1"/>
</dbReference>
<dbReference type="AlphaFoldDB" id="A0A6M4H3C8"/>
<accession>A0A6M4H3C8</accession>
<dbReference type="InterPro" id="IPR000711">
    <property type="entry name" value="ATPase_OSCP/dsu"/>
</dbReference>
<dbReference type="InterPro" id="IPR026015">
    <property type="entry name" value="ATP_synth_OSCP/delta_N_sf"/>
</dbReference>
<evidence type="ECO:0000313" key="9">
    <source>
        <dbReference type="EMBL" id="QJR13203.1"/>
    </source>
</evidence>
<dbReference type="HAMAP" id="MF_01416">
    <property type="entry name" value="ATP_synth_delta_bact"/>
    <property type="match status" value="1"/>
</dbReference>
<name>A0A6M4H3C8_9PROT</name>
<keyword evidence="2 8" id="KW-0813">Transport</keyword>
<dbReference type="PRINTS" id="PR00125">
    <property type="entry name" value="ATPASEDELTA"/>
</dbReference>
<comment type="function">
    <text evidence="8">F(1)F(0) ATP synthase produces ATP from ADP in the presence of a proton or sodium gradient. F-type ATPases consist of two structural domains, F(1) containing the extramembraneous catalytic core and F(0) containing the membrane proton channel, linked together by a central stalk and a peripheral stalk. During catalysis, ATP synthesis in the catalytic domain of F(1) is coupled via a rotary mechanism of the central stalk subunits to proton translocation.</text>
</comment>
<dbReference type="Proteomes" id="UP000501534">
    <property type="component" value="Chromosome"/>
</dbReference>
<evidence type="ECO:0000256" key="2">
    <source>
        <dbReference type="ARBA" id="ARBA00022448"/>
    </source>
</evidence>
<dbReference type="Pfam" id="PF00213">
    <property type="entry name" value="OSCP"/>
    <property type="match status" value="1"/>
</dbReference>
<comment type="similarity">
    <text evidence="8">Belongs to the ATPase delta chain family.</text>
</comment>
<evidence type="ECO:0000256" key="3">
    <source>
        <dbReference type="ARBA" id="ARBA00022781"/>
    </source>
</evidence>
<dbReference type="NCBIfam" id="TIGR01145">
    <property type="entry name" value="ATP_synt_delta"/>
    <property type="match status" value="1"/>
</dbReference>
<keyword evidence="5 8" id="KW-0472">Membrane</keyword>
<evidence type="ECO:0000256" key="4">
    <source>
        <dbReference type="ARBA" id="ARBA00023065"/>
    </source>
</evidence>
<dbReference type="NCBIfam" id="NF004402">
    <property type="entry name" value="PRK05758.2-2"/>
    <property type="match status" value="1"/>
</dbReference>
<dbReference type="EMBL" id="CP053069">
    <property type="protein sequence ID" value="QJR13203.1"/>
    <property type="molecule type" value="Genomic_DNA"/>
</dbReference>
<dbReference type="GO" id="GO:0005886">
    <property type="term" value="C:plasma membrane"/>
    <property type="evidence" value="ECO:0007669"/>
    <property type="project" value="UniProtKB-SubCell"/>
</dbReference>
<protein>
    <recommendedName>
        <fullName evidence="8">ATP synthase subunit delta</fullName>
    </recommendedName>
    <alternativeName>
        <fullName evidence="8">ATP synthase F(1) sector subunit delta</fullName>
    </alternativeName>
    <alternativeName>
        <fullName evidence="8">F-type ATPase subunit delta</fullName>
        <shortName evidence="8">F-ATPase subunit delta</shortName>
    </alternativeName>
</protein>
<evidence type="ECO:0000256" key="1">
    <source>
        <dbReference type="ARBA" id="ARBA00004370"/>
    </source>
</evidence>
<evidence type="ECO:0000256" key="8">
    <source>
        <dbReference type="HAMAP-Rule" id="MF_01416"/>
    </source>
</evidence>
<sequence length="178" mass="19246">MAELLTVARPYAEAVFKSALERKSLESAAGGLALAAAIASDDTMRSVLNNPKVSAAQKRELFFSVGGDKLDDEVKRLIGMLVDNHREVLLPFVATLFEELKHESERVVHAKITSAHPMDDAQRASIVGALEKQYGRKVEAEHAVDPELLGGARVQVGDQVIHASVRDALDHMAAALAR</sequence>
<comment type="function">
    <text evidence="8">This protein is part of the stalk that links CF(0) to CF(1). It either transmits conformational changes from CF(0) to CF(1) or is implicated in proton conduction.</text>
</comment>
<keyword evidence="6 8" id="KW-0139">CF(1)</keyword>
<keyword evidence="10" id="KW-1185">Reference proteome</keyword>
<evidence type="ECO:0000313" key="10">
    <source>
        <dbReference type="Proteomes" id="UP000501534"/>
    </source>
</evidence>
<reference evidence="9 10" key="1">
    <citation type="submission" date="2020-04" db="EMBL/GenBank/DDBJ databases">
        <title>Usitatibacter rugosus gen. nov., sp. nov. and Usitatibacter palustris sp. nov., novel members of Usitatibacteraceae fam. nov. within the order Nitrosomonadales isolated from soil.</title>
        <authorList>
            <person name="Huber K.J."/>
            <person name="Neumann-Schaal M."/>
            <person name="Geppert A."/>
            <person name="Luckner M."/>
            <person name="Wanner G."/>
            <person name="Overmann J."/>
        </authorList>
    </citation>
    <scope>NUCLEOTIDE SEQUENCE [LARGE SCALE GENOMIC DNA]</scope>
    <source>
        <strain evidence="9 10">0125_3</strain>
    </source>
</reference>
<proteinExistence type="inferred from homology"/>
<comment type="subcellular location">
    <subcellularLocation>
        <location evidence="8">Cell membrane</location>
        <topology evidence="8">Peripheral membrane protein</topology>
    </subcellularLocation>
    <subcellularLocation>
        <location evidence="1">Membrane</location>
    </subcellularLocation>
</comment>
<evidence type="ECO:0000256" key="6">
    <source>
        <dbReference type="ARBA" id="ARBA00023196"/>
    </source>
</evidence>